<comment type="catalytic activity">
    <reaction evidence="9">
        <text>D-glycero-alpha-D-manno-heptose 1,7-bisphosphate + H2O = D-glycero-alpha-D-manno-heptose 1-phosphate + phosphate</text>
        <dbReference type="Rhea" id="RHEA:28522"/>
        <dbReference type="ChEBI" id="CHEBI:15377"/>
        <dbReference type="ChEBI" id="CHEBI:43474"/>
        <dbReference type="ChEBI" id="CHEBI:60207"/>
        <dbReference type="ChEBI" id="CHEBI:61574"/>
        <dbReference type="EC" id="3.1.3.83"/>
    </reaction>
</comment>
<evidence type="ECO:0000256" key="6">
    <source>
        <dbReference type="ARBA" id="ARBA00022833"/>
    </source>
</evidence>
<evidence type="ECO:0000256" key="3">
    <source>
        <dbReference type="ARBA" id="ARBA00022490"/>
    </source>
</evidence>
<evidence type="ECO:0000256" key="11">
    <source>
        <dbReference type="ARBA" id="ARBA00060656"/>
    </source>
</evidence>
<name>A0AAW5EYT9_CLOSY</name>
<keyword evidence="6" id="KW-0862">Zinc</keyword>
<evidence type="ECO:0000256" key="1">
    <source>
        <dbReference type="ARBA" id="ARBA00004496"/>
    </source>
</evidence>
<dbReference type="InterPro" id="IPR006549">
    <property type="entry name" value="HAD-SF_hydro_IIIA"/>
</dbReference>
<protein>
    <recommendedName>
        <fullName evidence="13">D-glycero-alpha-D-manno-heptose-1,7-bisphosphate 7-phosphatase</fullName>
        <ecNumber evidence="12">3.1.3.83</ecNumber>
    </recommendedName>
    <alternativeName>
        <fullName evidence="8">D,D-heptose 1,7-bisphosphate phosphatase</fullName>
    </alternativeName>
</protein>
<dbReference type="EMBL" id="JAINVB010000001">
    <property type="protein sequence ID" value="MCK0084418.1"/>
    <property type="molecule type" value="Genomic_DNA"/>
</dbReference>
<dbReference type="Pfam" id="PF13242">
    <property type="entry name" value="Hydrolase_like"/>
    <property type="match status" value="1"/>
</dbReference>
<dbReference type="InterPro" id="IPR004446">
    <property type="entry name" value="Heptose_bisP_phosphatase"/>
</dbReference>
<keyword evidence="5 15" id="KW-0378">Hydrolase</keyword>
<dbReference type="InterPro" id="IPR036412">
    <property type="entry name" value="HAD-like_sf"/>
</dbReference>
<dbReference type="GO" id="GO:0016791">
    <property type="term" value="F:phosphatase activity"/>
    <property type="evidence" value="ECO:0007669"/>
    <property type="project" value="InterPro"/>
</dbReference>
<evidence type="ECO:0000256" key="10">
    <source>
        <dbReference type="ARBA" id="ARBA00058363"/>
    </source>
</evidence>
<evidence type="ECO:0000256" key="8">
    <source>
        <dbReference type="ARBA" id="ARBA00031828"/>
    </source>
</evidence>
<evidence type="ECO:0000256" key="2">
    <source>
        <dbReference type="ARBA" id="ARBA00005628"/>
    </source>
</evidence>
<dbReference type="EC" id="3.1.3.83" evidence="12"/>
<comment type="similarity">
    <text evidence="2">Belongs to the GmhB family.</text>
</comment>
<dbReference type="InterPro" id="IPR006543">
    <property type="entry name" value="Histidinol-phos"/>
</dbReference>
<evidence type="ECO:0000256" key="9">
    <source>
        <dbReference type="ARBA" id="ARBA00051130"/>
    </source>
</evidence>
<proteinExistence type="inferred from homology"/>
<dbReference type="PANTHER" id="PTHR42891">
    <property type="entry name" value="D-GLYCERO-BETA-D-MANNO-HEPTOSE-1,7-BISPHOSPHATE 7-PHOSPHATASE"/>
    <property type="match status" value="1"/>
</dbReference>
<sequence length="219" mass="23748">MESEKRPGGQRDTGRGTAPRKAVFLDRDGTMNTEVNYLHNPGDLELIPGTAEAVKLLNEAGFAVIVVTNQAGVARGYYTEADVEALHNYMNNLLKESGAAVDAFYYCPHHPEHGIGRYKMTCRCRKPGTGMFEAAARELPGGIDRENSWMIGDKLIDTEAGHNFGIRSILVGTGYGSKIRKEQEAAGKLTPDGRCTDGSYDYYAANLLAAARAVVEGIC</sequence>
<feature type="region of interest" description="Disordered" evidence="14">
    <location>
        <begin position="1"/>
        <end position="20"/>
    </location>
</feature>
<comment type="function">
    <text evidence="10">Converts the D-glycero-alpha-D-manno-heptose 1,7-bisphosphate intermediate into D-glycero-alpha-D-manno-heptose 1-phosphate by removing the phosphate group at the C-7 position.</text>
</comment>
<dbReference type="GeneID" id="57967903"/>
<dbReference type="Gene3D" id="3.40.50.1000">
    <property type="entry name" value="HAD superfamily/HAD-like"/>
    <property type="match status" value="1"/>
</dbReference>
<accession>A0AAW5EYT9</accession>
<evidence type="ECO:0000256" key="13">
    <source>
        <dbReference type="ARBA" id="ARBA00067812"/>
    </source>
</evidence>
<evidence type="ECO:0000256" key="5">
    <source>
        <dbReference type="ARBA" id="ARBA00022801"/>
    </source>
</evidence>
<evidence type="ECO:0000256" key="12">
    <source>
        <dbReference type="ARBA" id="ARBA00066615"/>
    </source>
</evidence>
<evidence type="ECO:0000313" key="16">
    <source>
        <dbReference type="EMBL" id="MDB2001598.1"/>
    </source>
</evidence>
<dbReference type="GO" id="GO:0046872">
    <property type="term" value="F:metal ion binding"/>
    <property type="evidence" value="ECO:0007669"/>
    <property type="project" value="UniProtKB-KW"/>
</dbReference>
<dbReference type="NCBIfam" id="TIGR01656">
    <property type="entry name" value="Histidinol-ppas"/>
    <property type="match status" value="1"/>
</dbReference>
<dbReference type="EMBL" id="JAQLGM010000043">
    <property type="protein sequence ID" value="MDB2001598.1"/>
    <property type="molecule type" value="Genomic_DNA"/>
</dbReference>
<dbReference type="CDD" id="cd07503">
    <property type="entry name" value="HAD_HisB-N"/>
    <property type="match status" value="1"/>
</dbReference>
<dbReference type="AlphaFoldDB" id="A0AAW5EYT9"/>
<dbReference type="FunFam" id="3.40.50.1000:FF:000037">
    <property type="entry name" value="D,D-heptose 1,7-bisphosphate phosphatase"/>
    <property type="match status" value="1"/>
</dbReference>
<feature type="compositionally biased region" description="Basic and acidic residues" evidence="14">
    <location>
        <begin position="1"/>
        <end position="14"/>
    </location>
</feature>
<comment type="caution">
    <text evidence="15">The sequence shown here is derived from an EMBL/GenBank/DDBJ whole genome shotgun (WGS) entry which is preliminary data.</text>
</comment>
<gene>
    <name evidence="15" type="ORF">K5I21_00710</name>
    <name evidence="16" type="ORF">PM006_15445</name>
</gene>
<evidence type="ECO:0000256" key="4">
    <source>
        <dbReference type="ARBA" id="ARBA00022723"/>
    </source>
</evidence>
<comment type="pathway">
    <text evidence="11">Nucleotide-sugar biosynthesis; GDP-D-glycero-alpha-D-manno-heptose biosynthesis; GDP-D-glycero-alpha-D-manno-heptose from D-glycero-alpha-D-manno-heptose 7-phosphate: step 2/3.</text>
</comment>
<dbReference type="GO" id="GO:0005975">
    <property type="term" value="P:carbohydrate metabolic process"/>
    <property type="evidence" value="ECO:0007669"/>
    <property type="project" value="InterPro"/>
</dbReference>
<reference evidence="15" key="1">
    <citation type="journal article" date="2022" name="Cell Host Microbe">
        <title>Colonization of the live biotherapeutic product VE303 and modulation of the microbiota and metabolites in healthy volunteers.</title>
        <authorList>
            <person name="Dsouza M."/>
            <person name="Menon R."/>
            <person name="Crossette E."/>
            <person name="Bhattarai S.K."/>
            <person name="Schneider J."/>
            <person name="Kim Y.G."/>
            <person name="Reddy S."/>
            <person name="Caballero S."/>
            <person name="Felix C."/>
            <person name="Cornacchione L."/>
            <person name="Hendrickson J."/>
            <person name="Watson A.R."/>
            <person name="Minot S.S."/>
            <person name="Greenfield N."/>
            <person name="Schopf L."/>
            <person name="Szabady R."/>
            <person name="Patarroyo J."/>
            <person name="Smith W."/>
            <person name="Harrison P."/>
            <person name="Kuijper E.J."/>
            <person name="Kelly C.P."/>
            <person name="Olle B."/>
            <person name="Bobilev D."/>
            <person name="Silber J.L."/>
            <person name="Bucci V."/>
            <person name="Roberts B."/>
            <person name="Faith J."/>
            <person name="Norman J.M."/>
        </authorList>
    </citation>
    <scope>NUCLEOTIDE SEQUENCE</scope>
    <source>
        <strain evidence="15">VE303-04</strain>
    </source>
</reference>
<keyword evidence="4" id="KW-0479">Metal-binding</keyword>
<evidence type="ECO:0000256" key="7">
    <source>
        <dbReference type="ARBA" id="ARBA00023277"/>
    </source>
</evidence>
<evidence type="ECO:0000313" key="15">
    <source>
        <dbReference type="EMBL" id="MCK0084418.1"/>
    </source>
</evidence>
<dbReference type="GO" id="GO:0005737">
    <property type="term" value="C:cytoplasm"/>
    <property type="evidence" value="ECO:0007669"/>
    <property type="project" value="UniProtKB-SubCell"/>
</dbReference>
<dbReference type="InterPro" id="IPR023214">
    <property type="entry name" value="HAD_sf"/>
</dbReference>
<dbReference type="RefSeq" id="WP_003506312.1">
    <property type="nucleotide sequence ID" value="NZ_CABHNX010000232.1"/>
</dbReference>
<reference evidence="16" key="2">
    <citation type="submission" date="2023-01" db="EMBL/GenBank/DDBJ databases">
        <title>Human gut microbiome strain richness.</title>
        <authorList>
            <person name="Chen-Liaw A."/>
        </authorList>
    </citation>
    <scope>NUCLEOTIDE SEQUENCE</scope>
    <source>
        <strain evidence="16">B1_m1001713B170214d0_201011</strain>
    </source>
</reference>
<evidence type="ECO:0000256" key="14">
    <source>
        <dbReference type="SAM" id="MobiDB-lite"/>
    </source>
</evidence>
<comment type="subcellular location">
    <subcellularLocation>
        <location evidence="1">Cytoplasm</location>
    </subcellularLocation>
</comment>
<organism evidence="15 17">
    <name type="scientific">Clostridium symbiosum</name>
    <name type="common">Bacteroides symbiosus</name>
    <dbReference type="NCBI Taxonomy" id="1512"/>
    <lineage>
        <taxon>Bacteria</taxon>
        <taxon>Bacillati</taxon>
        <taxon>Bacillota</taxon>
        <taxon>Clostridia</taxon>
        <taxon>Lachnospirales</taxon>
        <taxon>Lachnospiraceae</taxon>
        <taxon>Otoolea</taxon>
    </lineage>
</organism>
<dbReference type="SUPFAM" id="SSF56784">
    <property type="entry name" value="HAD-like"/>
    <property type="match status" value="1"/>
</dbReference>
<dbReference type="Proteomes" id="UP001203136">
    <property type="component" value="Unassembled WGS sequence"/>
</dbReference>
<evidence type="ECO:0000313" key="17">
    <source>
        <dbReference type="Proteomes" id="UP001203136"/>
    </source>
</evidence>
<keyword evidence="3" id="KW-0963">Cytoplasm</keyword>
<dbReference type="NCBIfam" id="TIGR01662">
    <property type="entry name" value="HAD-SF-IIIA"/>
    <property type="match status" value="1"/>
</dbReference>
<dbReference type="PANTHER" id="PTHR42891:SF1">
    <property type="entry name" value="D-GLYCERO-BETA-D-MANNO-HEPTOSE-1,7-BISPHOSPHATE 7-PHOSPHATASE"/>
    <property type="match status" value="1"/>
</dbReference>
<dbReference type="Proteomes" id="UP001300871">
    <property type="component" value="Unassembled WGS sequence"/>
</dbReference>
<keyword evidence="7" id="KW-0119">Carbohydrate metabolism</keyword>